<dbReference type="Proteomes" id="UP000036681">
    <property type="component" value="Unplaced"/>
</dbReference>
<evidence type="ECO:0000313" key="2">
    <source>
        <dbReference type="WBParaSite" id="ALUE_0000380301-mRNA-1"/>
    </source>
</evidence>
<proteinExistence type="predicted"/>
<accession>A0A0M3HPH7</accession>
<protein>
    <submittedName>
        <fullName evidence="2">Uncharacterized protein</fullName>
    </submittedName>
</protein>
<keyword evidence="1" id="KW-1185">Reference proteome</keyword>
<dbReference type="WBParaSite" id="ALUE_0000380301-mRNA-1">
    <property type="protein sequence ID" value="ALUE_0000380301-mRNA-1"/>
    <property type="gene ID" value="ALUE_0000380301"/>
</dbReference>
<organism evidence="1 2">
    <name type="scientific">Ascaris lumbricoides</name>
    <name type="common">Giant roundworm</name>
    <dbReference type="NCBI Taxonomy" id="6252"/>
    <lineage>
        <taxon>Eukaryota</taxon>
        <taxon>Metazoa</taxon>
        <taxon>Ecdysozoa</taxon>
        <taxon>Nematoda</taxon>
        <taxon>Chromadorea</taxon>
        <taxon>Rhabditida</taxon>
        <taxon>Spirurina</taxon>
        <taxon>Ascaridomorpha</taxon>
        <taxon>Ascaridoidea</taxon>
        <taxon>Ascarididae</taxon>
        <taxon>Ascaris</taxon>
    </lineage>
</organism>
<dbReference type="AlphaFoldDB" id="A0A0M3HPH7"/>
<evidence type="ECO:0000313" key="1">
    <source>
        <dbReference type="Proteomes" id="UP000036681"/>
    </source>
</evidence>
<reference evidence="2" key="1">
    <citation type="submission" date="2017-02" db="UniProtKB">
        <authorList>
            <consortium name="WormBaseParasite"/>
        </authorList>
    </citation>
    <scope>IDENTIFICATION</scope>
</reference>
<sequence length="67" mass="7149">MYRAVRAARLNSYLLGGAELQIESLFKGLSCGALGGSSSKFSDRLIPAAWFENLTSTITFSSLLGGF</sequence>
<name>A0A0M3HPH7_ASCLU</name>